<name>A0ABS8W2D5_DATST</name>
<evidence type="ECO:0000313" key="2">
    <source>
        <dbReference type="Proteomes" id="UP000823775"/>
    </source>
</evidence>
<accession>A0ABS8W2D5</accession>
<keyword evidence="2" id="KW-1185">Reference proteome</keyword>
<sequence length="70" mass="7859">LSLGFTVDCIDHRSRERPIDLANSLNKSLKWTNNLTSPCGYDIWASPWNNMKEMAGPQSKKEDPADGSSY</sequence>
<comment type="caution">
    <text evidence="1">The sequence shown here is derived from an EMBL/GenBank/DDBJ whole genome shotgun (WGS) entry which is preliminary data.</text>
</comment>
<dbReference type="EMBL" id="JACEIK010006237">
    <property type="protein sequence ID" value="MCE2055315.1"/>
    <property type="molecule type" value="Genomic_DNA"/>
</dbReference>
<evidence type="ECO:0000313" key="1">
    <source>
        <dbReference type="EMBL" id="MCE2055315.1"/>
    </source>
</evidence>
<proteinExistence type="predicted"/>
<organism evidence="1 2">
    <name type="scientific">Datura stramonium</name>
    <name type="common">Jimsonweed</name>
    <name type="synonym">Common thornapple</name>
    <dbReference type="NCBI Taxonomy" id="4076"/>
    <lineage>
        <taxon>Eukaryota</taxon>
        <taxon>Viridiplantae</taxon>
        <taxon>Streptophyta</taxon>
        <taxon>Embryophyta</taxon>
        <taxon>Tracheophyta</taxon>
        <taxon>Spermatophyta</taxon>
        <taxon>Magnoliopsida</taxon>
        <taxon>eudicotyledons</taxon>
        <taxon>Gunneridae</taxon>
        <taxon>Pentapetalae</taxon>
        <taxon>asterids</taxon>
        <taxon>lamiids</taxon>
        <taxon>Solanales</taxon>
        <taxon>Solanaceae</taxon>
        <taxon>Solanoideae</taxon>
        <taxon>Datureae</taxon>
        <taxon>Datura</taxon>
    </lineage>
</organism>
<dbReference type="Proteomes" id="UP000823775">
    <property type="component" value="Unassembled WGS sequence"/>
</dbReference>
<gene>
    <name evidence="1" type="ORF">HAX54_042390</name>
</gene>
<feature type="non-terminal residue" evidence="1">
    <location>
        <position position="1"/>
    </location>
</feature>
<protein>
    <submittedName>
        <fullName evidence="1">Uncharacterized protein</fullName>
    </submittedName>
</protein>
<reference evidence="1 2" key="1">
    <citation type="journal article" date="2021" name="BMC Genomics">
        <title>Datura genome reveals duplications of psychoactive alkaloid biosynthetic genes and high mutation rate following tissue culture.</title>
        <authorList>
            <person name="Rajewski A."/>
            <person name="Carter-House D."/>
            <person name="Stajich J."/>
            <person name="Litt A."/>
        </authorList>
    </citation>
    <scope>NUCLEOTIDE SEQUENCE [LARGE SCALE GENOMIC DNA]</scope>
    <source>
        <strain evidence="1">AR-01</strain>
    </source>
</reference>